<feature type="transmembrane region" description="Helical" evidence="7">
    <location>
        <begin position="201"/>
        <end position="222"/>
    </location>
</feature>
<evidence type="ECO:0000256" key="2">
    <source>
        <dbReference type="ARBA" id="ARBA00022448"/>
    </source>
</evidence>
<dbReference type="InterPro" id="IPR051393">
    <property type="entry name" value="ABC_transporter_permease"/>
</dbReference>
<evidence type="ECO:0000256" key="3">
    <source>
        <dbReference type="ARBA" id="ARBA00022475"/>
    </source>
</evidence>
<dbReference type="GO" id="GO:0005886">
    <property type="term" value="C:plasma membrane"/>
    <property type="evidence" value="ECO:0007669"/>
    <property type="project" value="UniProtKB-SubCell"/>
</dbReference>
<feature type="transmembrane region" description="Helical" evidence="7">
    <location>
        <begin position="152"/>
        <end position="173"/>
    </location>
</feature>
<dbReference type="Pfam" id="PF00528">
    <property type="entry name" value="BPD_transp_1"/>
    <property type="match status" value="1"/>
</dbReference>
<keyword evidence="5 7" id="KW-1133">Transmembrane helix</keyword>
<dbReference type="PROSITE" id="PS50928">
    <property type="entry name" value="ABC_TM1"/>
    <property type="match status" value="1"/>
</dbReference>
<organism evidence="9 10">
    <name type="scientific">Domibacillus aminovorans</name>
    <dbReference type="NCBI Taxonomy" id="29332"/>
    <lineage>
        <taxon>Bacteria</taxon>
        <taxon>Bacillati</taxon>
        <taxon>Bacillota</taxon>
        <taxon>Bacilli</taxon>
        <taxon>Bacillales</taxon>
        <taxon>Bacillaceae</taxon>
        <taxon>Domibacillus</taxon>
    </lineage>
</organism>
<feature type="transmembrane region" description="Helical" evidence="7">
    <location>
        <begin position="262"/>
        <end position="282"/>
    </location>
</feature>
<dbReference type="InterPro" id="IPR035906">
    <property type="entry name" value="MetI-like_sf"/>
</dbReference>
<feature type="domain" description="ABC transmembrane type-1" evidence="8">
    <location>
        <begin position="66"/>
        <end position="278"/>
    </location>
</feature>
<dbReference type="OrthoDB" id="9809173at2"/>
<keyword evidence="3" id="KW-1003">Cell membrane</keyword>
<keyword evidence="6 7" id="KW-0472">Membrane</keyword>
<dbReference type="EMBL" id="LQWZ01000038">
    <property type="protein sequence ID" value="OAH52578.1"/>
    <property type="molecule type" value="Genomic_DNA"/>
</dbReference>
<comment type="similarity">
    <text evidence="7">Belongs to the binding-protein-dependent transport system permease family.</text>
</comment>
<keyword evidence="4 7" id="KW-0812">Transmembrane</keyword>
<dbReference type="AlphaFoldDB" id="A0A177KGR1"/>
<dbReference type="InterPro" id="IPR000515">
    <property type="entry name" value="MetI-like"/>
</dbReference>
<dbReference type="Proteomes" id="UP000077271">
    <property type="component" value="Unassembled WGS sequence"/>
</dbReference>
<comment type="caution">
    <text evidence="9">The sequence shown here is derived from an EMBL/GenBank/DDBJ whole genome shotgun (WGS) entry which is preliminary data.</text>
</comment>
<dbReference type="Gene3D" id="1.10.3720.10">
    <property type="entry name" value="MetI-like"/>
    <property type="match status" value="1"/>
</dbReference>
<evidence type="ECO:0000256" key="1">
    <source>
        <dbReference type="ARBA" id="ARBA00004651"/>
    </source>
</evidence>
<keyword evidence="2 7" id="KW-0813">Transport</keyword>
<feature type="transmembrane region" description="Helical" evidence="7">
    <location>
        <begin position="7"/>
        <end position="25"/>
    </location>
</feature>
<evidence type="ECO:0000256" key="5">
    <source>
        <dbReference type="ARBA" id="ARBA00022989"/>
    </source>
</evidence>
<evidence type="ECO:0000256" key="7">
    <source>
        <dbReference type="RuleBase" id="RU363032"/>
    </source>
</evidence>
<gene>
    <name evidence="9" type="ORF">AWH48_14365</name>
</gene>
<evidence type="ECO:0000259" key="8">
    <source>
        <dbReference type="PROSITE" id="PS50928"/>
    </source>
</evidence>
<feature type="transmembrane region" description="Helical" evidence="7">
    <location>
        <begin position="72"/>
        <end position="92"/>
    </location>
</feature>
<accession>A0A177KGR1</accession>
<evidence type="ECO:0000313" key="9">
    <source>
        <dbReference type="EMBL" id="OAH52578.1"/>
    </source>
</evidence>
<dbReference type="PANTHER" id="PTHR30193">
    <property type="entry name" value="ABC TRANSPORTER PERMEASE PROTEIN"/>
    <property type="match status" value="1"/>
</dbReference>
<proteinExistence type="inferred from homology"/>
<dbReference type="SUPFAM" id="SSF161098">
    <property type="entry name" value="MetI-like"/>
    <property type="match status" value="1"/>
</dbReference>
<dbReference type="PANTHER" id="PTHR30193:SF37">
    <property type="entry name" value="INNER MEMBRANE ABC TRANSPORTER PERMEASE PROTEIN YCJO"/>
    <property type="match status" value="1"/>
</dbReference>
<evidence type="ECO:0000313" key="10">
    <source>
        <dbReference type="Proteomes" id="UP000077271"/>
    </source>
</evidence>
<evidence type="ECO:0000256" key="6">
    <source>
        <dbReference type="ARBA" id="ARBA00023136"/>
    </source>
</evidence>
<feature type="transmembrane region" description="Helical" evidence="7">
    <location>
        <begin position="104"/>
        <end position="123"/>
    </location>
</feature>
<reference evidence="9 10" key="1">
    <citation type="submission" date="2016-01" db="EMBL/GenBank/DDBJ databases">
        <title>Investigation of taxonomic status of Bacillus aminovorans.</title>
        <authorList>
            <person name="Verma A."/>
            <person name="Pal Y."/>
            <person name="Krishnamurthi S."/>
        </authorList>
    </citation>
    <scope>NUCLEOTIDE SEQUENCE [LARGE SCALE GENOMIC DNA]</scope>
    <source>
        <strain evidence="9 10">DSM 4337</strain>
    </source>
</reference>
<dbReference type="GO" id="GO:0055085">
    <property type="term" value="P:transmembrane transport"/>
    <property type="evidence" value="ECO:0007669"/>
    <property type="project" value="InterPro"/>
</dbReference>
<protein>
    <submittedName>
        <fullName evidence="9">Glycerol-3-phosphate ABC transporter permease</fullName>
    </submittedName>
</protein>
<evidence type="ECO:0000256" key="4">
    <source>
        <dbReference type="ARBA" id="ARBA00022692"/>
    </source>
</evidence>
<sequence length="288" mass="32624">MYSLMKAVFFYLVPSFMLFTVFLFYKMVRTAYLSKYITDMQGTLATFVDIENFTYLFTSPAFLTSAKATVLFVLYTVPIGVILALCLALFANSKLRENRFFRKLFSSTIGMSVAASSVIWMFMYNPTIEVINYFLIAIGYSEIQWLLDPSTALIAVSIGTIWMNIGFCFFILLGGLQNIDSQLYESASIAGVSGAYKLRKIIIPMLSPTLFFVITVSFINAFQTFGQIEILTKDGPIESMTTFVDSIYIDTFINYNIGSESAPAVILFFCIFIVTIAQFKFVERKLHY</sequence>
<comment type="subcellular location">
    <subcellularLocation>
        <location evidence="1 7">Cell membrane</location>
        <topology evidence="1 7">Multi-pass membrane protein</topology>
    </subcellularLocation>
</comment>
<dbReference type="CDD" id="cd06261">
    <property type="entry name" value="TM_PBP2"/>
    <property type="match status" value="1"/>
</dbReference>
<name>A0A177KGR1_9BACI</name>